<protein>
    <recommendedName>
        <fullName evidence="4">Ig-like domain-containing protein</fullName>
    </recommendedName>
</protein>
<evidence type="ECO:0008006" key="4">
    <source>
        <dbReference type="Google" id="ProtNLM"/>
    </source>
</evidence>
<dbReference type="Proteomes" id="UP000193144">
    <property type="component" value="Unassembled WGS sequence"/>
</dbReference>
<evidence type="ECO:0000313" key="3">
    <source>
        <dbReference type="Proteomes" id="UP000193144"/>
    </source>
</evidence>
<dbReference type="AlphaFoldDB" id="A0A1Y1ZMA2"/>
<sequence length="546" mass="59247">MGTFAVIPLCLLLASNALAITIPSTPTWPSGRCTDKSLTIPSWVIKNYKVAAGTATFRADNRASESGGGFIECYPGKKECQSSATADQMTVTWTDGANGNKVISFSQFWVCGDEGEKVIFTATGNTTITSCASSDCTSPITYLAPGSLALPVPLTPSQPSPPAGYLAPTCANVGKNQWTVSSVEYKNYTRGQCKQWYIEDQVCIDPPTYSYKGQYLNLVVYNNAISHNVSCSFVAGSGNYNLPSPLRCTGGNFNEITLDVTFSGIAPNFNLKVEEVWYCLENPATNVNSSVILASGNVPIPMVCESHTGVTGTSDDIVTICTDRVSSHVVDGVQVEKRILDPYSLVTAYPVHGGCTFDSIVNPTFYYRGMFFQTKPFSANDKDNVTLSRITVGLSGPGFADFFFYESKPISGSGINTVYSCSVYGDGKPIEQHWNCTYSFNPFTKVITQDKVWQCSDKDPKQPIYFDGSGAFDWSKNPYVDCTNPDNTLYCYWYGDTVSSQPGIPYTIPKVTASLVNVLPPKNLAQVLGKTVRVNGKWQKASDVGI</sequence>
<evidence type="ECO:0000256" key="1">
    <source>
        <dbReference type="SAM" id="SignalP"/>
    </source>
</evidence>
<keyword evidence="3" id="KW-1185">Reference proteome</keyword>
<proteinExistence type="predicted"/>
<gene>
    <name evidence="2" type="ORF">BCR34DRAFT_601712</name>
</gene>
<evidence type="ECO:0000313" key="2">
    <source>
        <dbReference type="EMBL" id="ORY10955.1"/>
    </source>
</evidence>
<reference evidence="2 3" key="1">
    <citation type="submission" date="2016-07" db="EMBL/GenBank/DDBJ databases">
        <title>Pervasive Adenine N6-methylation of Active Genes in Fungi.</title>
        <authorList>
            <consortium name="DOE Joint Genome Institute"/>
            <person name="Mondo S.J."/>
            <person name="Dannebaum R.O."/>
            <person name="Kuo R.C."/>
            <person name="Labutti K."/>
            <person name="Haridas S."/>
            <person name="Kuo A."/>
            <person name="Salamov A."/>
            <person name="Ahrendt S.R."/>
            <person name="Lipzen A."/>
            <person name="Sullivan W."/>
            <person name="Andreopoulos W.B."/>
            <person name="Clum A."/>
            <person name="Lindquist E."/>
            <person name="Daum C."/>
            <person name="Ramamoorthy G.K."/>
            <person name="Gryganskyi A."/>
            <person name="Culley D."/>
            <person name="Magnuson J.K."/>
            <person name="James T.Y."/>
            <person name="O'Malley M.A."/>
            <person name="Stajich J.E."/>
            <person name="Spatafora J.W."/>
            <person name="Visel A."/>
            <person name="Grigoriev I.V."/>
        </authorList>
    </citation>
    <scope>NUCLEOTIDE SEQUENCE [LARGE SCALE GENOMIC DNA]</scope>
    <source>
        <strain evidence="2 3">CBS 115471</strain>
    </source>
</reference>
<dbReference type="OrthoDB" id="3727384at2759"/>
<name>A0A1Y1ZMA2_9PLEO</name>
<organism evidence="2 3">
    <name type="scientific">Clohesyomyces aquaticus</name>
    <dbReference type="NCBI Taxonomy" id="1231657"/>
    <lineage>
        <taxon>Eukaryota</taxon>
        <taxon>Fungi</taxon>
        <taxon>Dikarya</taxon>
        <taxon>Ascomycota</taxon>
        <taxon>Pezizomycotina</taxon>
        <taxon>Dothideomycetes</taxon>
        <taxon>Pleosporomycetidae</taxon>
        <taxon>Pleosporales</taxon>
        <taxon>Lindgomycetaceae</taxon>
        <taxon>Clohesyomyces</taxon>
    </lineage>
</organism>
<keyword evidence="1" id="KW-0732">Signal</keyword>
<comment type="caution">
    <text evidence="2">The sequence shown here is derived from an EMBL/GenBank/DDBJ whole genome shotgun (WGS) entry which is preliminary data.</text>
</comment>
<dbReference type="EMBL" id="MCFA01000066">
    <property type="protein sequence ID" value="ORY10955.1"/>
    <property type="molecule type" value="Genomic_DNA"/>
</dbReference>
<feature type="signal peptide" evidence="1">
    <location>
        <begin position="1"/>
        <end position="19"/>
    </location>
</feature>
<accession>A0A1Y1ZMA2</accession>
<feature type="chain" id="PRO_5012124069" description="Ig-like domain-containing protein" evidence="1">
    <location>
        <begin position="20"/>
        <end position="546"/>
    </location>
</feature>